<evidence type="ECO:0000256" key="6">
    <source>
        <dbReference type="ARBA" id="ARBA00035191"/>
    </source>
</evidence>
<dbReference type="GO" id="GO:0005762">
    <property type="term" value="C:mitochondrial large ribosomal subunit"/>
    <property type="evidence" value="ECO:0007669"/>
    <property type="project" value="TreeGrafter"/>
</dbReference>
<dbReference type="GO" id="GO:0006412">
    <property type="term" value="P:translation"/>
    <property type="evidence" value="ECO:0007669"/>
    <property type="project" value="InterPro"/>
</dbReference>
<keyword evidence="8" id="KW-1185">Reference proteome</keyword>
<dbReference type="AlphaFoldDB" id="A0A914PZQ0"/>
<protein>
    <recommendedName>
        <fullName evidence="6">Large ribosomal subunit protein mL49</fullName>
    </recommendedName>
    <alternativeName>
        <fullName evidence="7">39S ribosomal protein L49, mitochondrial</fullName>
    </alternativeName>
</protein>
<evidence type="ECO:0000256" key="2">
    <source>
        <dbReference type="ARBA" id="ARBA00005677"/>
    </source>
</evidence>
<proteinExistence type="inferred from homology"/>
<keyword evidence="5" id="KW-0687">Ribonucleoprotein</keyword>
<sequence length="185" mass="21670">MLSTKYFGHRLSSFISKPCCSRFYSSEKPWEDPWKHALPKQEQTYTDFKESSIDWSYVERLLPKETIPPMPLNCGILPSGWRPPLNPPPSLPYFIGRHRMHQPSLFLERRRDLLNTDTMDLEYVELVTMAEISGDVFECEKDLKEFLEKELGHPIATYIDEIKGRIKVKGAPRSLLEKFIFEKGF</sequence>
<evidence type="ECO:0000256" key="7">
    <source>
        <dbReference type="ARBA" id="ARBA00035545"/>
    </source>
</evidence>
<accession>A0A914PZQ0</accession>
<dbReference type="GO" id="GO:0003735">
    <property type="term" value="F:structural constituent of ribosome"/>
    <property type="evidence" value="ECO:0007669"/>
    <property type="project" value="InterPro"/>
</dbReference>
<evidence type="ECO:0000313" key="9">
    <source>
        <dbReference type="WBParaSite" id="PDA_v2.g21990.t1"/>
    </source>
</evidence>
<evidence type="ECO:0000256" key="4">
    <source>
        <dbReference type="ARBA" id="ARBA00023128"/>
    </source>
</evidence>
<keyword evidence="4" id="KW-0496">Mitochondrion</keyword>
<dbReference type="Pfam" id="PF05046">
    <property type="entry name" value="Img2"/>
    <property type="match status" value="1"/>
</dbReference>
<evidence type="ECO:0000256" key="3">
    <source>
        <dbReference type="ARBA" id="ARBA00022980"/>
    </source>
</evidence>
<dbReference type="Gene3D" id="3.30.780.10">
    <property type="entry name" value="SUI1-like domain"/>
    <property type="match status" value="1"/>
</dbReference>
<comment type="subcellular location">
    <subcellularLocation>
        <location evidence="1">Mitochondrion</location>
    </subcellularLocation>
</comment>
<evidence type="ECO:0000256" key="5">
    <source>
        <dbReference type="ARBA" id="ARBA00023274"/>
    </source>
</evidence>
<dbReference type="PANTHER" id="PTHR13477:SF0">
    <property type="entry name" value="LARGE RIBOSOMAL SUBUNIT PROTEIN ML49"/>
    <property type="match status" value="1"/>
</dbReference>
<comment type="similarity">
    <text evidence="2">Belongs to the mitochondrion-specific ribosomal protein mL49 family.</text>
</comment>
<organism evidence="8 9">
    <name type="scientific">Panagrolaimus davidi</name>
    <dbReference type="NCBI Taxonomy" id="227884"/>
    <lineage>
        <taxon>Eukaryota</taxon>
        <taxon>Metazoa</taxon>
        <taxon>Ecdysozoa</taxon>
        <taxon>Nematoda</taxon>
        <taxon>Chromadorea</taxon>
        <taxon>Rhabditida</taxon>
        <taxon>Tylenchina</taxon>
        <taxon>Panagrolaimomorpha</taxon>
        <taxon>Panagrolaimoidea</taxon>
        <taxon>Panagrolaimidae</taxon>
        <taxon>Panagrolaimus</taxon>
    </lineage>
</organism>
<keyword evidence="3" id="KW-0689">Ribosomal protein</keyword>
<reference evidence="9" key="1">
    <citation type="submission" date="2022-11" db="UniProtKB">
        <authorList>
            <consortium name="WormBaseParasite"/>
        </authorList>
    </citation>
    <scope>IDENTIFICATION</scope>
</reference>
<name>A0A914PZQ0_9BILA</name>
<evidence type="ECO:0000256" key="1">
    <source>
        <dbReference type="ARBA" id="ARBA00004173"/>
    </source>
</evidence>
<dbReference type="WBParaSite" id="PDA_v2.g21990.t1">
    <property type="protein sequence ID" value="PDA_v2.g21990.t1"/>
    <property type="gene ID" value="PDA_v2.g21990"/>
</dbReference>
<dbReference type="PANTHER" id="PTHR13477">
    <property type="entry name" value="MITOCHONDRIAL 39S RIBOSOMAL PROTEIN L49"/>
    <property type="match status" value="1"/>
</dbReference>
<dbReference type="InterPro" id="IPR007740">
    <property type="entry name" value="Ribosomal_mL49"/>
</dbReference>
<dbReference type="Proteomes" id="UP000887578">
    <property type="component" value="Unplaced"/>
</dbReference>
<evidence type="ECO:0000313" key="8">
    <source>
        <dbReference type="Proteomes" id="UP000887578"/>
    </source>
</evidence>
<dbReference type="FunFam" id="3.30.780.10:FF:000009">
    <property type="entry name" value="39S ribosomal protein L49, mitochondrial"/>
    <property type="match status" value="1"/>
</dbReference>